<organism evidence="2 3">
    <name type="scientific">Pseudohongiella nitratireducens</name>
    <dbReference type="NCBI Taxonomy" id="1768907"/>
    <lineage>
        <taxon>Bacteria</taxon>
        <taxon>Pseudomonadati</taxon>
        <taxon>Pseudomonadota</taxon>
        <taxon>Gammaproteobacteria</taxon>
        <taxon>Pseudomonadales</taxon>
        <taxon>Pseudohongiellaceae</taxon>
        <taxon>Pseudohongiella</taxon>
    </lineage>
</organism>
<dbReference type="Proteomes" id="UP000627715">
    <property type="component" value="Unassembled WGS sequence"/>
</dbReference>
<comment type="caution">
    <text evidence="2">The sequence shown here is derived from an EMBL/GenBank/DDBJ whole genome shotgun (WGS) entry which is preliminary data.</text>
</comment>
<feature type="transmembrane region" description="Helical" evidence="1">
    <location>
        <begin position="13"/>
        <end position="33"/>
    </location>
</feature>
<dbReference type="EMBL" id="BMIY01000001">
    <property type="protein sequence ID" value="GGG47996.1"/>
    <property type="molecule type" value="Genomic_DNA"/>
</dbReference>
<proteinExistence type="predicted"/>
<gene>
    <name evidence="2" type="ORF">GCM10011403_01300</name>
</gene>
<reference evidence="2" key="1">
    <citation type="journal article" date="2014" name="Int. J. Syst. Evol. Microbiol.">
        <title>Complete genome sequence of Corynebacterium casei LMG S-19264T (=DSM 44701T), isolated from a smear-ripened cheese.</title>
        <authorList>
            <consortium name="US DOE Joint Genome Institute (JGI-PGF)"/>
            <person name="Walter F."/>
            <person name="Albersmeier A."/>
            <person name="Kalinowski J."/>
            <person name="Ruckert C."/>
        </authorList>
    </citation>
    <scope>NUCLEOTIDE SEQUENCE</scope>
    <source>
        <strain evidence="2">CGMCC 1.15425</strain>
    </source>
</reference>
<feature type="transmembrane region" description="Helical" evidence="1">
    <location>
        <begin position="40"/>
        <end position="61"/>
    </location>
</feature>
<keyword evidence="1" id="KW-1133">Transmembrane helix</keyword>
<protein>
    <submittedName>
        <fullName evidence="2">Uncharacterized protein</fullName>
    </submittedName>
</protein>
<accession>A0A917LNV2</accession>
<reference evidence="2" key="2">
    <citation type="submission" date="2020-09" db="EMBL/GenBank/DDBJ databases">
        <authorList>
            <person name="Sun Q."/>
            <person name="Zhou Y."/>
        </authorList>
    </citation>
    <scope>NUCLEOTIDE SEQUENCE</scope>
    <source>
        <strain evidence="2">CGMCC 1.15425</strain>
    </source>
</reference>
<evidence type="ECO:0000313" key="2">
    <source>
        <dbReference type="EMBL" id="GGG47996.1"/>
    </source>
</evidence>
<dbReference type="AlphaFoldDB" id="A0A917LNV2"/>
<keyword evidence="1" id="KW-0812">Transmembrane</keyword>
<keyword evidence="3" id="KW-1185">Reference proteome</keyword>
<keyword evidence="1" id="KW-0472">Membrane</keyword>
<sequence length="88" mass="8635">MTVLLSEDGVGELTVSVTSMAVFSCDAVAIIFCTSICSRVLAALTVLLVVALSVASVVSVATVDSIGSGSSIGSGVGSDSIVLEVIAI</sequence>
<name>A0A917LNV2_9GAMM</name>
<evidence type="ECO:0000256" key="1">
    <source>
        <dbReference type="SAM" id="Phobius"/>
    </source>
</evidence>
<evidence type="ECO:0000313" key="3">
    <source>
        <dbReference type="Proteomes" id="UP000627715"/>
    </source>
</evidence>